<proteinExistence type="predicted"/>
<reference evidence="1" key="1">
    <citation type="submission" date="2019-12" db="EMBL/GenBank/DDBJ databases">
        <title>An insight into the sialome of adult female Ixodes ricinus ticks feeding for 6 days.</title>
        <authorList>
            <person name="Perner J."/>
            <person name="Ribeiro J.M.C."/>
        </authorList>
    </citation>
    <scope>NUCLEOTIDE SEQUENCE</scope>
    <source>
        <strain evidence="1">Semi-engorged</strain>
        <tissue evidence="1">Salivary glands</tissue>
    </source>
</reference>
<organism evidence="1">
    <name type="scientific">Ixodes ricinus</name>
    <name type="common">Common tick</name>
    <name type="synonym">Acarus ricinus</name>
    <dbReference type="NCBI Taxonomy" id="34613"/>
    <lineage>
        <taxon>Eukaryota</taxon>
        <taxon>Metazoa</taxon>
        <taxon>Ecdysozoa</taxon>
        <taxon>Arthropoda</taxon>
        <taxon>Chelicerata</taxon>
        <taxon>Arachnida</taxon>
        <taxon>Acari</taxon>
        <taxon>Parasitiformes</taxon>
        <taxon>Ixodida</taxon>
        <taxon>Ixodoidea</taxon>
        <taxon>Ixodidae</taxon>
        <taxon>Ixodinae</taxon>
        <taxon>Ixodes</taxon>
    </lineage>
</organism>
<name>A0A6B0U1I4_IXORI</name>
<sequence>MSSSSAIFWAMVSLRRVSSRSARFRDESSPSTSSLRSLMVSSSRVFSFRIDACSWHRASFSSRFDCTFDFTSRSSLLSFFIFSAAF</sequence>
<dbReference type="AlphaFoldDB" id="A0A6B0U1I4"/>
<evidence type="ECO:0000313" key="1">
    <source>
        <dbReference type="EMBL" id="MXU85428.1"/>
    </source>
</evidence>
<protein>
    <submittedName>
        <fullName evidence="1">Putative secreted protein</fullName>
    </submittedName>
</protein>
<dbReference type="EMBL" id="GIFC01003345">
    <property type="protein sequence ID" value="MXU85428.1"/>
    <property type="molecule type" value="Transcribed_RNA"/>
</dbReference>
<accession>A0A6B0U1I4</accession>